<comment type="caution">
    <text evidence="2">The sequence shown here is derived from an EMBL/GenBank/DDBJ whole genome shotgun (WGS) entry which is preliminary data.</text>
</comment>
<dbReference type="Gene3D" id="1.10.287.110">
    <property type="entry name" value="DnaJ domain"/>
    <property type="match status" value="1"/>
</dbReference>
<protein>
    <recommendedName>
        <fullName evidence="1">J domain-containing protein</fullName>
    </recommendedName>
</protein>
<dbReference type="InterPro" id="IPR036869">
    <property type="entry name" value="J_dom_sf"/>
</dbReference>
<evidence type="ECO:0000313" key="3">
    <source>
        <dbReference type="Proteomes" id="UP001085076"/>
    </source>
</evidence>
<accession>A0A9D5CK40</accession>
<proteinExistence type="predicted"/>
<dbReference type="EMBL" id="JAGGNH010000004">
    <property type="protein sequence ID" value="KAJ0974540.1"/>
    <property type="molecule type" value="Genomic_DNA"/>
</dbReference>
<sequence length="256" mass="29843">MIHLMKSAIFGPQKASLCPSPGAVSFFHSTTVCERKRRTQWNSRFNNYAKRMRKIESKTTLLRNISQYAEHLFESWRDDSSSNGGTSWFRRQYGSKEAKRDGSASFRWETYRSKRGIEFCTSDDDDDVETIFRSAFGGERFFYWSFTDTENIHQRNSSNRANWKNSWEWRYQTNDESETDDENSKSQVPELACERRALGLSPSGPLKIEEVKTAYRACALRWHPDRHQGSSKMAAEEKFKHCSNAYKLLCDKLTAS</sequence>
<dbReference type="InterPro" id="IPR001623">
    <property type="entry name" value="DnaJ_domain"/>
</dbReference>
<evidence type="ECO:0000259" key="1">
    <source>
        <dbReference type="PROSITE" id="PS50076"/>
    </source>
</evidence>
<dbReference type="SMART" id="SM00271">
    <property type="entry name" value="DnaJ"/>
    <property type="match status" value="1"/>
</dbReference>
<dbReference type="AlphaFoldDB" id="A0A9D5CK40"/>
<feature type="domain" description="J" evidence="1">
    <location>
        <begin position="193"/>
        <end position="254"/>
    </location>
</feature>
<reference evidence="2" key="2">
    <citation type="journal article" date="2022" name="Hortic Res">
        <title>The genome of Dioscorea zingiberensis sheds light on the biosynthesis, origin and evolution of the medicinally important diosgenin saponins.</title>
        <authorList>
            <person name="Li Y."/>
            <person name="Tan C."/>
            <person name="Li Z."/>
            <person name="Guo J."/>
            <person name="Li S."/>
            <person name="Chen X."/>
            <person name="Wang C."/>
            <person name="Dai X."/>
            <person name="Yang H."/>
            <person name="Song W."/>
            <person name="Hou L."/>
            <person name="Xu J."/>
            <person name="Tong Z."/>
            <person name="Xu A."/>
            <person name="Yuan X."/>
            <person name="Wang W."/>
            <person name="Yang Q."/>
            <person name="Chen L."/>
            <person name="Sun Z."/>
            <person name="Wang K."/>
            <person name="Pan B."/>
            <person name="Chen J."/>
            <person name="Bao Y."/>
            <person name="Liu F."/>
            <person name="Qi X."/>
            <person name="Gang D.R."/>
            <person name="Wen J."/>
            <person name="Li J."/>
        </authorList>
    </citation>
    <scope>NUCLEOTIDE SEQUENCE</scope>
    <source>
        <strain evidence="2">Dzin_1.0</strain>
    </source>
</reference>
<organism evidence="2 3">
    <name type="scientific">Dioscorea zingiberensis</name>
    <dbReference type="NCBI Taxonomy" id="325984"/>
    <lineage>
        <taxon>Eukaryota</taxon>
        <taxon>Viridiplantae</taxon>
        <taxon>Streptophyta</taxon>
        <taxon>Embryophyta</taxon>
        <taxon>Tracheophyta</taxon>
        <taxon>Spermatophyta</taxon>
        <taxon>Magnoliopsida</taxon>
        <taxon>Liliopsida</taxon>
        <taxon>Dioscoreales</taxon>
        <taxon>Dioscoreaceae</taxon>
        <taxon>Dioscorea</taxon>
    </lineage>
</organism>
<dbReference type="Proteomes" id="UP001085076">
    <property type="component" value="Miscellaneous, Linkage group lg04"/>
</dbReference>
<dbReference type="PANTHER" id="PTHR45376:SF1">
    <property type="entry name" value="CHAPERONE DNAJ-DOMAIN SUPERFAMILY PROTEIN-RELATED"/>
    <property type="match status" value="1"/>
</dbReference>
<name>A0A9D5CK40_9LILI</name>
<dbReference type="PRINTS" id="PR00625">
    <property type="entry name" value="JDOMAIN"/>
</dbReference>
<keyword evidence="3" id="KW-1185">Reference proteome</keyword>
<dbReference type="SUPFAM" id="SSF46565">
    <property type="entry name" value="Chaperone J-domain"/>
    <property type="match status" value="1"/>
</dbReference>
<dbReference type="GO" id="GO:0005783">
    <property type="term" value="C:endoplasmic reticulum"/>
    <property type="evidence" value="ECO:0007669"/>
    <property type="project" value="UniProtKB-ARBA"/>
</dbReference>
<dbReference type="PANTHER" id="PTHR45376">
    <property type="entry name" value="CHAPERONE DNAJ-DOMAIN SUPERFAMILY PROTEIN-RELATED"/>
    <property type="match status" value="1"/>
</dbReference>
<dbReference type="Pfam" id="PF00226">
    <property type="entry name" value="DnaJ"/>
    <property type="match status" value="1"/>
</dbReference>
<dbReference type="PROSITE" id="PS50076">
    <property type="entry name" value="DNAJ_2"/>
    <property type="match status" value="1"/>
</dbReference>
<dbReference type="CDD" id="cd06257">
    <property type="entry name" value="DnaJ"/>
    <property type="match status" value="1"/>
</dbReference>
<reference evidence="2" key="1">
    <citation type="submission" date="2021-03" db="EMBL/GenBank/DDBJ databases">
        <authorList>
            <person name="Li Z."/>
            <person name="Yang C."/>
        </authorList>
    </citation>
    <scope>NUCLEOTIDE SEQUENCE</scope>
    <source>
        <strain evidence="2">Dzin_1.0</strain>
        <tissue evidence="2">Leaf</tissue>
    </source>
</reference>
<gene>
    <name evidence="2" type="ORF">J5N97_016505</name>
</gene>
<evidence type="ECO:0000313" key="2">
    <source>
        <dbReference type="EMBL" id="KAJ0974540.1"/>
    </source>
</evidence>
<dbReference type="OrthoDB" id="10250354at2759"/>